<organism evidence="3 4">
    <name type="scientific">Sphingobacterium deserti</name>
    <dbReference type="NCBI Taxonomy" id="1229276"/>
    <lineage>
        <taxon>Bacteria</taxon>
        <taxon>Pseudomonadati</taxon>
        <taxon>Bacteroidota</taxon>
        <taxon>Sphingobacteriia</taxon>
        <taxon>Sphingobacteriales</taxon>
        <taxon>Sphingobacteriaceae</taxon>
        <taxon>Sphingobacterium</taxon>
    </lineage>
</organism>
<evidence type="ECO:0000256" key="2">
    <source>
        <dbReference type="SAM" id="SignalP"/>
    </source>
</evidence>
<reference evidence="4" key="1">
    <citation type="submission" date="2014-04" db="EMBL/GenBank/DDBJ databases">
        <title>Whole-Genome optical mapping and complete genome sequence of Sphingobacterium deserti sp. nov., a new spaces isolated from desert in the west of China.</title>
        <authorList>
            <person name="Teng C."/>
            <person name="Zhou Z."/>
            <person name="Li X."/>
            <person name="Chen M."/>
            <person name="Lin M."/>
            <person name="Wang L."/>
            <person name="Su S."/>
            <person name="Zhang C."/>
            <person name="Zhang W."/>
        </authorList>
    </citation>
    <scope>NUCLEOTIDE SEQUENCE [LARGE SCALE GENOMIC DNA]</scope>
    <source>
        <strain evidence="4">ACCC05744</strain>
    </source>
</reference>
<dbReference type="OrthoDB" id="826855at2"/>
<keyword evidence="4" id="KW-1185">Reference proteome</keyword>
<evidence type="ECO:0000313" key="4">
    <source>
        <dbReference type="Proteomes" id="UP000031802"/>
    </source>
</evidence>
<feature type="signal peptide" evidence="2">
    <location>
        <begin position="1"/>
        <end position="20"/>
    </location>
</feature>
<proteinExistence type="predicted"/>
<protein>
    <submittedName>
        <fullName evidence="3">Uncharacterized protein</fullName>
    </submittedName>
</protein>
<dbReference type="RefSeq" id="WP_037503332.1">
    <property type="nucleotide sequence ID" value="NZ_JJMU01000067.1"/>
</dbReference>
<dbReference type="Proteomes" id="UP000031802">
    <property type="component" value="Unassembled WGS sequence"/>
</dbReference>
<feature type="transmembrane region" description="Helical" evidence="1">
    <location>
        <begin position="28"/>
        <end position="46"/>
    </location>
</feature>
<keyword evidence="1" id="KW-0472">Membrane</keyword>
<accession>A0A0B8T509</accession>
<reference evidence="3 4" key="2">
    <citation type="journal article" date="2015" name="PLoS ONE">
        <title>Whole-Genome Optical Mapping and Finished Genome Sequence of Sphingobacterium deserti sp. nov., a New Species Isolated from the Western Desert of China.</title>
        <authorList>
            <person name="Teng C."/>
            <person name="Zhou Z."/>
            <person name="Molnar I."/>
            <person name="Li X."/>
            <person name="Tang R."/>
            <person name="Chen M."/>
            <person name="Wang L."/>
            <person name="Su S."/>
            <person name="Zhang W."/>
            <person name="Lin M."/>
        </authorList>
    </citation>
    <scope>NUCLEOTIDE SEQUENCE [LARGE SCALE GENOMIC DNA]</scope>
    <source>
        <strain evidence="4">ACCC05744</strain>
    </source>
</reference>
<keyword evidence="1" id="KW-1133">Transmembrane helix</keyword>
<keyword evidence="2" id="KW-0732">Signal</keyword>
<gene>
    <name evidence="3" type="ORF">DI53_3724</name>
</gene>
<dbReference type="EMBL" id="JJMU01000067">
    <property type="protein sequence ID" value="KGE12459.1"/>
    <property type="molecule type" value="Genomic_DNA"/>
</dbReference>
<comment type="caution">
    <text evidence="3">The sequence shown here is derived from an EMBL/GenBank/DDBJ whole genome shotgun (WGS) entry which is preliminary data.</text>
</comment>
<sequence>MKFFLRLCLTSILSTIFTFAALANKQGYPFLLMALSVWVIFIWVTVKGYDRRRRERLQGDAYQRYQNMQMQDYWIWKQQQDRKMKK</sequence>
<feature type="chain" id="PRO_5002124139" evidence="2">
    <location>
        <begin position="21"/>
        <end position="86"/>
    </location>
</feature>
<dbReference type="AlphaFoldDB" id="A0A0B8T509"/>
<evidence type="ECO:0000313" key="3">
    <source>
        <dbReference type="EMBL" id="KGE12459.1"/>
    </source>
</evidence>
<name>A0A0B8T509_9SPHI</name>
<dbReference type="PATRIC" id="fig|1229276.3.peg.3854"/>
<keyword evidence="1" id="KW-0812">Transmembrane</keyword>
<evidence type="ECO:0000256" key="1">
    <source>
        <dbReference type="SAM" id="Phobius"/>
    </source>
</evidence>